<comment type="caution">
    <text evidence="2">The sequence shown here is derived from an EMBL/GenBank/DDBJ whole genome shotgun (WGS) entry which is preliminary data.</text>
</comment>
<feature type="region of interest" description="Disordered" evidence="1">
    <location>
        <begin position="8"/>
        <end position="64"/>
    </location>
</feature>
<evidence type="ECO:0000313" key="3">
    <source>
        <dbReference type="Proteomes" id="UP000242502"/>
    </source>
</evidence>
<evidence type="ECO:0000313" key="2">
    <source>
        <dbReference type="EMBL" id="ODS23581.1"/>
    </source>
</evidence>
<sequence length="122" mass="13757">MVEVRAHISAMELNSNGPDALVEPELPIEQDPLDEPAPAEVYREEAPADPVSEGESTKEETDPQEIFGSLWPFEDPAEVHLDPTIGRSAFRLQIQWMKANNYRFIPKQQVWVLKTNQCGGEL</sequence>
<proteinExistence type="predicted"/>
<protein>
    <submittedName>
        <fullName evidence="2">Uncharacterized protein</fullName>
    </submittedName>
</protein>
<organism evidence="2 3">
    <name type="scientific">Candidatus Endobugula sertula</name>
    <name type="common">Bugula neritina bacterial symbiont</name>
    <dbReference type="NCBI Taxonomy" id="62101"/>
    <lineage>
        <taxon>Bacteria</taxon>
        <taxon>Pseudomonadati</taxon>
        <taxon>Pseudomonadota</taxon>
        <taxon>Gammaproteobacteria</taxon>
        <taxon>Cellvibrionales</taxon>
        <taxon>Cellvibrionaceae</taxon>
        <taxon>Candidatus Endobugula</taxon>
    </lineage>
</organism>
<dbReference type="InterPro" id="IPR021693">
    <property type="entry name" value="DUF3275"/>
</dbReference>
<gene>
    <name evidence="2" type="ORF">AB835_08180</name>
</gene>
<dbReference type="Proteomes" id="UP000242502">
    <property type="component" value="Unassembled WGS sequence"/>
</dbReference>
<dbReference type="STRING" id="62101.AB835_08180"/>
<dbReference type="Pfam" id="PF11679">
    <property type="entry name" value="DUF3275"/>
    <property type="match status" value="1"/>
</dbReference>
<reference evidence="2 3" key="1">
    <citation type="journal article" date="2016" name="Appl. Environ. Microbiol.">
        <title>Lack of Overt Genome Reduction in the Bryostatin-Producing Bryozoan Symbiont "Candidatus Endobugula sertula".</title>
        <authorList>
            <person name="Miller I.J."/>
            <person name="Vanee N."/>
            <person name="Fong S.S."/>
            <person name="Lim-Fong G.E."/>
            <person name="Kwan J.C."/>
        </authorList>
    </citation>
    <scope>NUCLEOTIDE SEQUENCE [LARGE SCALE GENOMIC DNA]</scope>
    <source>
        <strain evidence="2">AB1-4</strain>
    </source>
</reference>
<name>A0A1D2QPS7_9GAMM</name>
<accession>A0A1D2QPS7</accession>
<dbReference type="AlphaFoldDB" id="A0A1D2QPS7"/>
<dbReference type="EMBL" id="MDLC01000025">
    <property type="protein sequence ID" value="ODS23581.1"/>
    <property type="molecule type" value="Genomic_DNA"/>
</dbReference>
<evidence type="ECO:0000256" key="1">
    <source>
        <dbReference type="SAM" id="MobiDB-lite"/>
    </source>
</evidence>